<dbReference type="SUPFAM" id="SSF51197">
    <property type="entry name" value="Clavaminate synthase-like"/>
    <property type="match status" value="1"/>
</dbReference>
<evidence type="ECO:0000313" key="14">
    <source>
        <dbReference type="Proteomes" id="UP000652761"/>
    </source>
</evidence>
<keyword evidence="4 10" id="KW-0479">Metal-binding</keyword>
<evidence type="ECO:0000256" key="7">
    <source>
        <dbReference type="ARBA" id="ARBA00023002"/>
    </source>
</evidence>
<dbReference type="PROSITE" id="PS51471">
    <property type="entry name" value="FE2OG_OXY"/>
    <property type="match status" value="1"/>
</dbReference>
<evidence type="ECO:0000256" key="1">
    <source>
        <dbReference type="ARBA" id="ARBA00001954"/>
    </source>
</evidence>
<keyword evidence="8 10" id="KW-0408">Iron</keyword>
<evidence type="ECO:0000256" key="8">
    <source>
        <dbReference type="ARBA" id="ARBA00023004"/>
    </source>
</evidence>
<gene>
    <name evidence="13" type="ORF">Taro_019648</name>
</gene>
<evidence type="ECO:0000256" key="10">
    <source>
        <dbReference type="RuleBase" id="RU003682"/>
    </source>
</evidence>
<dbReference type="OrthoDB" id="288590at2759"/>
<dbReference type="GO" id="GO:0016491">
    <property type="term" value="F:oxidoreductase activity"/>
    <property type="evidence" value="ECO:0007669"/>
    <property type="project" value="UniProtKB-KW"/>
</dbReference>
<feature type="non-terminal residue" evidence="13">
    <location>
        <position position="369"/>
    </location>
</feature>
<evidence type="ECO:0000256" key="3">
    <source>
        <dbReference type="ARBA" id="ARBA00008056"/>
    </source>
</evidence>
<dbReference type="GO" id="GO:1900366">
    <property type="term" value="P:negative regulation of defense response to insect"/>
    <property type="evidence" value="ECO:0007669"/>
    <property type="project" value="UniProtKB-ARBA"/>
</dbReference>
<evidence type="ECO:0000256" key="6">
    <source>
        <dbReference type="ARBA" id="ARBA00022821"/>
    </source>
</evidence>
<accession>A0A843UZT7</accession>
<dbReference type="AlphaFoldDB" id="A0A843UZT7"/>
<dbReference type="PRINTS" id="PR00682">
    <property type="entry name" value="IPNSYNTHASE"/>
</dbReference>
<evidence type="ECO:0000259" key="12">
    <source>
        <dbReference type="PROSITE" id="PS51471"/>
    </source>
</evidence>
<comment type="cofactor">
    <cofactor evidence="2">
        <name>L-ascorbate</name>
        <dbReference type="ChEBI" id="CHEBI:38290"/>
    </cofactor>
</comment>
<dbReference type="Proteomes" id="UP000652761">
    <property type="component" value="Unassembled WGS sequence"/>
</dbReference>
<dbReference type="Pfam" id="PF03171">
    <property type="entry name" value="2OG-FeII_Oxy"/>
    <property type="match status" value="1"/>
</dbReference>
<proteinExistence type="inferred from homology"/>
<dbReference type="Pfam" id="PF14226">
    <property type="entry name" value="DIOX_N"/>
    <property type="match status" value="1"/>
</dbReference>
<feature type="region of interest" description="Disordered" evidence="11">
    <location>
        <begin position="36"/>
        <end position="57"/>
    </location>
</feature>
<evidence type="ECO:0000256" key="4">
    <source>
        <dbReference type="ARBA" id="ARBA00022723"/>
    </source>
</evidence>
<keyword evidence="5" id="KW-1184">Jasmonic acid signaling pathway</keyword>
<dbReference type="GO" id="GO:0006952">
    <property type="term" value="P:defense response"/>
    <property type="evidence" value="ECO:0007669"/>
    <property type="project" value="UniProtKB-KW"/>
</dbReference>
<keyword evidence="14" id="KW-1185">Reference proteome</keyword>
<dbReference type="InterPro" id="IPR026992">
    <property type="entry name" value="DIOX_N"/>
</dbReference>
<dbReference type="Gene3D" id="2.60.120.330">
    <property type="entry name" value="B-lactam Antibiotic, Isopenicillin N Synthase, Chain"/>
    <property type="match status" value="1"/>
</dbReference>
<comment type="catalytic activity">
    <reaction evidence="9">
        <text>jasmonate + 2-oxoglutarate + O2 = (1R,2R)-12-hydroxyjasmonate + succinate + CO2</text>
        <dbReference type="Rhea" id="RHEA:67144"/>
        <dbReference type="ChEBI" id="CHEBI:15379"/>
        <dbReference type="ChEBI" id="CHEBI:16526"/>
        <dbReference type="ChEBI" id="CHEBI:16810"/>
        <dbReference type="ChEBI" id="CHEBI:30031"/>
        <dbReference type="ChEBI" id="CHEBI:58431"/>
        <dbReference type="ChEBI" id="CHEBI:132022"/>
    </reaction>
    <physiologicalReaction direction="left-to-right" evidence="9">
        <dbReference type="Rhea" id="RHEA:67145"/>
    </physiologicalReaction>
</comment>
<sequence>LQTVQHDTGMDRLQEWSEPIVRVQSLSESGATVIPARYVKPPSERPGGDYSSGSGDRPGLRIPVVDLGGLAEGAVGCRAVIRAVSDACREWGFFQVVNHGVNPVLMQQMREVWREFFYLPMEEKQVYANSPKTYEGYGSRLGVEKGAILDWGDYYFLNLLPLSLKNHEKWPLLPNSCRETIEEYGQELMKLCGLLMRVLSLSLGLDVGQLQDAFGGDDVGACVRVNYYPRCPQPDLTLGLSAHSDPGGLTVLLADERVKGLQVRKDGSWVTVQPFPDAFIVNIGDQIQVLSNATYKSVEHRVMVNEAAERVSVAFFYNPKSDLPIGPVRELVTPEHPPLYSPMTFNEYRLYIRKVGPRGKSHVESLKAN</sequence>
<dbReference type="InterPro" id="IPR005123">
    <property type="entry name" value="Oxoglu/Fe-dep_dioxygenase_dom"/>
</dbReference>
<keyword evidence="6" id="KW-0611">Plant defense</keyword>
<evidence type="ECO:0000256" key="5">
    <source>
        <dbReference type="ARBA" id="ARBA00022819"/>
    </source>
</evidence>
<dbReference type="InterPro" id="IPR044861">
    <property type="entry name" value="IPNS-like_FE2OG_OXY"/>
</dbReference>
<evidence type="ECO:0000256" key="2">
    <source>
        <dbReference type="ARBA" id="ARBA00001961"/>
    </source>
</evidence>
<dbReference type="PANTHER" id="PTHR47991">
    <property type="entry name" value="OXOGLUTARATE/IRON-DEPENDENT DIOXYGENASE"/>
    <property type="match status" value="1"/>
</dbReference>
<comment type="caution">
    <text evidence="13">The sequence shown here is derived from an EMBL/GenBank/DDBJ whole genome shotgun (WGS) entry which is preliminary data.</text>
</comment>
<keyword evidence="7 10" id="KW-0560">Oxidoreductase</keyword>
<dbReference type="FunFam" id="2.60.120.330:FF:000008">
    <property type="entry name" value="Jasmonate-regulated gene 21"/>
    <property type="match status" value="1"/>
</dbReference>
<dbReference type="GO" id="GO:2000022">
    <property type="term" value="P:regulation of jasmonic acid mediated signaling pathway"/>
    <property type="evidence" value="ECO:0007669"/>
    <property type="project" value="UniProtKB-ARBA"/>
</dbReference>
<dbReference type="EMBL" id="NMUH01000953">
    <property type="protein sequence ID" value="MQL87110.1"/>
    <property type="molecule type" value="Genomic_DNA"/>
</dbReference>
<protein>
    <recommendedName>
        <fullName evidence="12">Fe2OG dioxygenase domain-containing protein</fullName>
    </recommendedName>
</protein>
<comment type="cofactor">
    <cofactor evidence="1">
        <name>Fe(2+)</name>
        <dbReference type="ChEBI" id="CHEBI:29033"/>
    </cofactor>
</comment>
<evidence type="ECO:0000256" key="9">
    <source>
        <dbReference type="ARBA" id="ARBA00052139"/>
    </source>
</evidence>
<evidence type="ECO:0000256" key="11">
    <source>
        <dbReference type="SAM" id="MobiDB-lite"/>
    </source>
</evidence>
<dbReference type="InterPro" id="IPR027443">
    <property type="entry name" value="IPNS-like_sf"/>
</dbReference>
<evidence type="ECO:0000313" key="13">
    <source>
        <dbReference type="EMBL" id="MQL87110.1"/>
    </source>
</evidence>
<dbReference type="InterPro" id="IPR050295">
    <property type="entry name" value="Plant_2OG-oxidoreductases"/>
</dbReference>
<organism evidence="13 14">
    <name type="scientific">Colocasia esculenta</name>
    <name type="common">Wild taro</name>
    <name type="synonym">Arum esculentum</name>
    <dbReference type="NCBI Taxonomy" id="4460"/>
    <lineage>
        <taxon>Eukaryota</taxon>
        <taxon>Viridiplantae</taxon>
        <taxon>Streptophyta</taxon>
        <taxon>Embryophyta</taxon>
        <taxon>Tracheophyta</taxon>
        <taxon>Spermatophyta</taxon>
        <taxon>Magnoliopsida</taxon>
        <taxon>Liliopsida</taxon>
        <taxon>Araceae</taxon>
        <taxon>Aroideae</taxon>
        <taxon>Colocasieae</taxon>
        <taxon>Colocasia</taxon>
    </lineage>
</organism>
<name>A0A843UZT7_COLES</name>
<reference evidence="13" key="1">
    <citation type="submission" date="2017-07" db="EMBL/GenBank/DDBJ databases">
        <title>Taro Niue Genome Assembly and Annotation.</title>
        <authorList>
            <person name="Atibalentja N."/>
            <person name="Keating K."/>
            <person name="Fields C.J."/>
        </authorList>
    </citation>
    <scope>NUCLEOTIDE SEQUENCE</scope>
    <source>
        <strain evidence="13">Niue_2</strain>
        <tissue evidence="13">Leaf</tissue>
    </source>
</reference>
<dbReference type="GO" id="GO:0046872">
    <property type="term" value="F:metal ion binding"/>
    <property type="evidence" value="ECO:0007669"/>
    <property type="project" value="UniProtKB-KW"/>
</dbReference>
<dbReference type="GO" id="GO:0120091">
    <property type="term" value="F:jasmonic acid hydrolase"/>
    <property type="evidence" value="ECO:0007669"/>
    <property type="project" value="UniProtKB-ARBA"/>
</dbReference>
<comment type="similarity">
    <text evidence="3 10">Belongs to the iron/ascorbate-dependent oxidoreductase family.</text>
</comment>
<dbReference type="GO" id="GO:1900150">
    <property type="term" value="P:regulation of defense response to fungus"/>
    <property type="evidence" value="ECO:0007669"/>
    <property type="project" value="UniProtKB-ARBA"/>
</dbReference>
<feature type="domain" description="Fe2OG dioxygenase" evidence="12">
    <location>
        <begin position="218"/>
        <end position="319"/>
    </location>
</feature>